<accession>A0A6M0IQQ8</accession>
<evidence type="ECO:0000256" key="1">
    <source>
        <dbReference type="ARBA" id="ARBA00023002"/>
    </source>
</evidence>
<organism evidence="2 3">
    <name type="scientific">Spirosoma agri</name>
    <dbReference type="NCBI Taxonomy" id="1987381"/>
    <lineage>
        <taxon>Bacteria</taxon>
        <taxon>Pseudomonadati</taxon>
        <taxon>Bacteroidota</taxon>
        <taxon>Cytophagia</taxon>
        <taxon>Cytophagales</taxon>
        <taxon>Cytophagaceae</taxon>
        <taxon>Spirosoma</taxon>
    </lineage>
</organism>
<reference evidence="2 3" key="1">
    <citation type="submission" date="2020-02" db="EMBL/GenBank/DDBJ databases">
        <title>Draft genome sequence of two Spirosoma agri KCTC 52727 and Spirosoma terrae KCTC 52035.</title>
        <authorList>
            <person name="Rojas J."/>
            <person name="Ambika Manirajan B."/>
            <person name="Ratering S."/>
            <person name="Suarez C."/>
            <person name="Schnell S."/>
        </authorList>
    </citation>
    <scope>NUCLEOTIDE SEQUENCE [LARGE SCALE GENOMIC DNA]</scope>
    <source>
        <strain evidence="2 3">KCTC 52727</strain>
    </source>
</reference>
<dbReference type="RefSeq" id="WP_164043982.1">
    <property type="nucleotide sequence ID" value="NZ_JAAGNZ010000007.1"/>
</dbReference>
<proteinExistence type="predicted"/>
<dbReference type="GO" id="GO:0016491">
    <property type="term" value="F:oxidoreductase activity"/>
    <property type="evidence" value="ECO:0007669"/>
    <property type="project" value="UniProtKB-KW"/>
</dbReference>
<protein>
    <submittedName>
        <fullName evidence="2">Uncharacterized protein</fullName>
    </submittedName>
</protein>
<dbReference type="SUPFAM" id="SSF51730">
    <property type="entry name" value="FAD-linked oxidoreductase"/>
    <property type="match status" value="1"/>
</dbReference>
<name>A0A6M0IQQ8_9BACT</name>
<comment type="caution">
    <text evidence="2">The sequence shown here is derived from an EMBL/GenBank/DDBJ whole genome shotgun (WGS) entry which is preliminary data.</text>
</comment>
<dbReference type="GO" id="GO:0035999">
    <property type="term" value="P:tetrahydrofolate interconversion"/>
    <property type="evidence" value="ECO:0007669"/>
    <property type="project" value="UniProtKB-UniPathway"/>
</dbReference>
<dbReference type="Proteomes" id="UP000477386">
    <property type="component" value="Unassembled WGS sequence"/>
</dbReference>
<keyword evidence="1" id="KW-0560">Oxidoreductase</keyword>
<keyword evidence="3" id="KW-1185">Reference proteome</keyword>
<dbReference type="AlphaFoldDB" id="A0A6M0IQQ8"/>
<gene>
    <name evidence="2" type="ORF">GK091_27645</name>
</gene>
<dbReference type="EMBL" id="JAAGNZ010000007">
    <property type="protein sequence ID" value="NEU70670.1"/>
    <property type="molecule type" value="Genomic_DNA"/>
</dbReference>
<dbReference type="UniPathway" id="UPA00193"/>
<dbReference type="Gene3D" id="3.20.20.220">
    <property type="match status" value="1"/>
</dbReference>
<dbReference type="InterPro" id="IPR029041">
    <property type="entry name" value="FAD-linked_oxidoreductase-like"/>
</dbReference>
<sequence length="331" mass="36806">MFLEKIKSGESGVLLYGITPPKAGTTPERVAEIAQKTIERLAALDIDALVVYDVQDESARTTEERPFPFLNALDPLVFASGYLDTLTIPKIIYRPAGKFSSIELADWLETLHAHQFYPVFVGVPAPDFPVKTSLQEAYAIWSKHRDTSVIGAVTIPERHNVLNDEDVRILDKMNCGVSYFISQCVFNLDYAKQVIDDLSSRCNRQQISPPTIIFTLTACGSAKTLHFMEWLGIHVPDELKDELKKSDDILEKSVNVCLDIASALTTFCVERSIPFGFNIESVAIRKAEIEASIYLANEIGQMLKDKGVRKSLTGGTSEATNDLPNNIRYVS</sequence>
<evidence type="ECO:0000313" key="3">
    <source>
        <dbReference type="Proteomes" id="UP000477386"/>
    </source>
</evidence>
<evidence type="ECO:0000313" key="2">
    <source>
        <dbReference type="EMBL" id="NEU70670.1"/>
    </source>
</evidence>